<feature type="transmembrane region" description="Helical" evidence="7">
    <location>
        <begin position="155"/>
        <end position="179"/>
    </location>
</feature>
<evidence type="ECO:0000256" key="1">
    <source>
        <dbReference type="ARBA" id="ARBA00004141"/>
    </source>
</evidence>
<evidence type="ECO:0000313" key="10">
    <source>
        <dbReference type="Proteomes" id="UP000030147"/>
    </source>
</evidence>
<feature type="domain" description="ABC transmembrane type-1" evidence="8">
    <location>
        <begin position="402"/>
        <end position="605"/>
    </location>
</feature>
<dbReference type="EMBL" id="AVBF01000102">
    <property type="protein sequence ID" value="KGP70893.1"/>
    <property type="molecule type" value="Genomic_DNA"/>
</dbReference>
<evidence type="ECO:0000256" key="4">
    <source>
        <dbReference type="ARBA" id="ARBA00022989"/>
    </source>
</evidence>
<dbReference type="eggNOG" id="COG0601">
    <property type="taxonomic scope" value="Bacteria"/>
</dbReference>
<evidence type="ECO:0000256" key="7">
    <source>
        <dbReference type="SAM" id="Phobius"/>
    </source>
</evidence>
<dbReference type="PANTHER" id="PTHR43839:SF3">
    <property type="entry name" value="OLIGOPEPTIDE ABC TRANSPORTER, PERMEASE PROTEIN"/>
    <property type="match status" value="1"/>
</dbReference>
<feature type="transmembrane region" description="Helical" evidence="7">
    <location>
        <begin position="592"/>
        <end position="613"/>
    </location>
</feature>
<dbReference type="SUPFAM" id="SSF161098">
    <property type="entry name" value="MetI-like"/>
    <property type="match status" value="1"/>
</dbReference>
<feature type="transmembrane region" description="Helical" evidence="7">
    <location>
        <begin position="475"/>
        <end position="494"/>
    </location>
</feature>
<feature type="transmembrane region" description="Helical" evidence="7">
    <location>
        <begin position="222"/>
        <end position="245"/>
    </location>
</feature>
<keyword evidence="5 7" id="KW-0472">Membrane</keyword>
<feature type="region of interest" description="Disordered" evidence="6">
    <location>
        <begin position="628"/>
        <end position="647"/>
    </location>
</feature>
<evidence type="ECO:0000256" key="3">
    <source>
        <dbReference type="ARBA" id="ARBA00022692"/>
    </source>
</evidence>
<feature type="transmembrane region" description="Helical" evidence="7">
    <location>
        <begin position="444"/>
        <end position="463"/>
    </location>
</feature>
<evidence type="ECO:0000256" key="5">
    <source>
        <dbReference type="ARBA" id="ARBA00023136"/>
    </source>
</evidence>
<accession>A0A0A2T926</accession>
<dbReference type="eggNOG" id="COG1173">
    <property type="taxonomic scope" value="Bacteria"/>
</dbReference>
<sequence length="663" mass="76205">MKLLKLIVFYIIGLVGILLVSSVPVLFEGGVHLNIMTYLNTLGSIIAQLSNPSEWVINSYQKVKPLIPFMSEGYIYSMTVLLSALVIAVIVGFTFAFATMLLPKVIQESIKKWLNFIQAFPDVIFIFLLQMFVVWAYQTFDFLIFEFVYLGEDKIYFAPILTLSILPTVLFYKVCLLLLEEEWSKDYVGLAKSKGIRNLFILSRHCIQNIGVSLFYQSKSIVWMSLSSLMIIEYLFNFFGIFRIVTMDPRPFIIFMALSLIFTPFFFLYTGMEMIMTGGKRDSNHGHRLFRNLNTFGGWYKGERLQTVIKGRIIAFIQYNKKLWKRVPFVLGMTYIIGFTIISFAYTWSKEKPIREVKFYNDENGNLVSVPPHDPTEPFFFGSDAYGYAIMDQIIVGAKYTILTALCIALLRVLLSYLLTIPFLFWMGEKSQRVISKLSDGIQYLPLSLLAYVMLRGVLLKSSSSDWPISFSERIIFEVILLTILVIPVVLNIIGNEAKRMLDEEYIYQSIMMGASKAHVFFQQITPQLFPKLVNQFAQQLIQVLYIFIHLGVFELLLGGTIINVGGPPTSVTNEWAGMIAYLREAFMTEKLWLIAPSLIAYILFILSVQGIAGAMINEAQEKIGVVKRKHRRKKKKSKKRFNPELMNDPSWFVQKNTHDERM</sequence>
<comment type="caution">
    <text evidence="9">The sequence shown here is derived from an EMBL/GenBank/DDBJ whole genome shotgun (WGS) entry which is preliminary data.</text>
</comment>
<evidence type="ECO:0000256" key="2">
    <source>
        <dbReference type="ARBA" id="ARBA00022448"/>
    </source>
</evidence>
<reference evidence="9 10" key="1">
    <citation type="journal article" date="2015" name="Stand. Genomic Sci.">
        <title>High quality draft genome sequence of the moderately halophilic bacterium Pontibacillus yanchengensis Y32(T) and comparison among Pontibacillus genomes.</title>
        <authorList>
            <person name="Huang J."/>
            <person name="Qiao Z.X."/>
            <person name="Tang J.W."/>
            <person name="Wang G."/>
        </authorList>
    </citation>
    <scope>NUCLEOTIDE SEQUENCE [LARGE SCALE GENOMIC DNA]</scope>
    <source>
        <strain evidence="9 10">Y32</strain>
    </source>
</reference>
<keyword evidence="10" id="KW-1185">Reference proteome</keyword>
<protein>
    <recommendedName>
        <fullName evidence="8">ABC transmembrane type-1 domain-containing protein</fullName>
    </recommendedName>
</protein>
<feature type="transmembrane region" description="Helical" evidence="7">
    <location>
        <begin position="7"/>
        <end position="27"/>
    </location>
</feature>
<gene>
    <name evidence="9" type="ORF">N782_21530</name>
</gene>
<name>A0A0A2T926_9BACI</name>
<organism evidence="9 10">
    <name type="scientific">Pontibacillus yanchengensis Y32</name>
    <dbReference type="NCBI Taxonomy" id="1385514"/>
    <lineage>
        <taxon>Bacteria</taxon>
        <taxon>Bacillati</taxon>
        <taxon>Bacillota</taxon>
        <taxon>Bacilli</taxon>
        <taxon>Bacillales</taxon>
        <taxon>Bacillaceae</taxon>
        <taxon>Pontibacillus</taxon>
    </lineage>
</organism>
<evidence type="ECO:0000313" key="9">
    <source>
        <dbReference type="EMBL" id="KGP70893.1"/>
    </source>
</evidence>
<comment type="subcellular location">
    <subcellularLocation>
        <location evidence="1">Membrane</location>
        <topology evidence="1">Multi-pass membrane protein</topology>
    </subcellularLocation>
</comment>
<proteinExistence type="predicted"/>
<evidence type="ECO:0000256" key="6">
    <source>
        <dbReference type="SAM" id="MobiDB-lite"/>
    </source>
</evidence>
<feature type="transmembrane region" description="Helical" evidence="7">
    <location>
        <begin position="113"/>
        <end position="135"/>
    </location>
</feature>
<feature type="transmembrane region" description="Helical" evidence="7">
    <location>
        <begin position="400"/>
        <end position="424"/>
    </location>
</feature>
<dbReference type="InterPro" id="IPR035906">
    <property type="entry name" value="MetI-like_sf"/>
</dbReference>
<dbReference type="AlphaFoldDB" id="A0A0A2T926"/>
<feature type="transmembrane region" description="Helical" evidence="7">
    <location>
        <begin position="544"/>
        <end position="566"/>
    </location>
</feature>
<feature type="transmembrane region" description="Helical" evidence="7">
    <location>
        <begin position="74"/>
        <end position="101"/>
    </location>
</feature>
<dbReference type="Gene3D" id="1.10.3720.10">
    <property type="entry name" value="MetI-like"/>
    <property type="match status" value="1"/>
</dbReference>
<evidence type="ECO:0000259" key="8">
    <source>
        <dbReference type="PROSITE" id="PS50928"/>
    </source>
</evidence>
<keyword evidence="4 7" id="KW-1133">Transmembrane helix</keyword>
<keyword evidence="2" id="KW-0813">Transport</keyword>
<dbReference type="RefSeq" id="WP_036824517.1">
    <property type="nucleotide sequence ID" value="NZ_AVBF01000102.1"/>
</dbReference>
<feature type="transmembrane region" description="Helical" evidence="7">
    <location>
        <begin position="252"/>
        <end position="272"/>
    </location>
</feature>
<keyword evidence="3 7" id="KW-0812">Transmembrane</keyword>
<dbReference type="OrthoDB" id="2958608at2"/>
<dbReference type="InterPro" id="IPR000515">
    <property type="entry name" value="MetI-like"/>
</dbReference>
<dbReference type="GO" id="GO:0016020">
    <property type="term" value="C:membrane"/>
    <property type="evidence" value="ECO:0007669"/>
    <property type="project" value="UniProtKB-SubCell"/>
</dbReference>
<dbReference type="GO" id="GO:0055085">
    <property type="term" value="P:transmembrane transport"/>
    <property type="evidence" value="ECO:0007669"/>
    <property type="project" value="InterPro"/>
</dbReference>
<dbReference type="Proteomes" id="UP000030147">
    <property type="component" value="Unassembled WGS sequence"/>
</dbReference>
<feature type="compositionally biased region" description="Basic residues" evidence="6">
    <location>
        <begin position="628"/>
        <end position="641"/>
    </location>
</feature>
<dbReference type="PROSITE" id="PS50928">
    <property type="entry name" value="ABC_TM1"/>
    <property type="match status" value="1"/>
</dbReference>
<feature type="transmembrane region" description="Helical" evidence="7">
    <location>
        <begin position="329"/>
        <end position="348"/>
    </location>
</feature>
<dbReference type="STRING" id="1385514.N782_21530"/>
<dbReference type="PANTHER" id="PTHR43839">
    <property type="entry name" value="OPPC IN A BINDING PROTEIN-DEPENDENT TRANSPORT SYSTEM"/>
    <property type="match status" value="1"/>
</dbReference>